<dbReference type="PANTHER" id="PTHR43685:SF2">
    <property type="entry name" value="GLYCOSYLTRANSFERASE 2-LIKE DOMAIN-CONTAINING PROTEIN"/>
    <property type="match status" value="1"/>
</dbReference>
<protein>
    <submittedName>
        <fullName evidence="3">Glycosyltransferase</fullName>
    </submittedName>
</protein>
<keyword evidence="1" id="KW-0472">Membrane</keyword>
<dbReference type="Gene3D" id="3.90.550.10">
    <property type="entry name" value="Spore Coat Polysaccharide Biosynthesis Protein SpsA, Chain A"/>
    <property type="match status" value="1"/>
</dbReference>
<name>A0A0G0VR82_UNCKA</name>
<feature type="transmembrane region" description="Helical" evidence="1">
    <location>
        <begin position="239"/>
        <end position="259"/>
    </location>
</feature>
<dbReference type="GO" id="GO:0016740">
    <property type="term" value="F:transferase activity"/>
    <property type="evidence" value="ECO:0007669"/>
    <property type="project" value="UniProtKB-KW"/>
</dbReference>
<dbReference type="AlphaFoldDB" id="A0A0G0VR82"/>
<proteinExistence type="predicted"/>
<dbReference type="EMBL" id="LCBB01000002">
    <property type="protein sequence ID" value="KKS03425.1"/>
    <property type="molecule type" value="Genomic_DNA"/>
</dbReference>
<sequence length="337" mass="38131">MNKFSIIIPVRKINEFLKENISHLKELTYQNFEVVIITDEEESYDFQDSRFILINSGPIGPGEKRNIGAAKASGDILAFLDDDAYPEKDWLDRAVEVFENQEAYALGGPAMTPKDAEFLEKMSGRVLESWMASAGTVYRHTPGKSMEIDDYPTVNLFVRKKVFDGVGGFPVEFWPGEDTKLCLDLVKSQGRKFNYEPSPVVYHHRRNLFIPHLKQISRYGRHRGQFARIFPETSRLPSYFAPSAFVTGLVLGPFISLALPRLWELYLIGLVLYLSMLICEGARVFFKDKNLKGAVYVSLGIFLTHIVYGINFIVGILKKPALKLRGVDKTTGNYLGG</sequence>
<evidence type="ECO:0000313" key="4">
    <source>
        <dbReference type="Proteomes" id="UP000033947"/>
    </source>
</evidence>
<feature type="transmembrane region" description="Helical" evidence="1">
    <location>
        <begin position="265"/>
        <end position="286"/>
    </location>
</feature>
<organism evidence="3 4">
    <name type="scientific">candidate division WWE3 bacterium GW2011_GWC2_41_23</name>
    <dbReference type="NCBI Taxonomy" id="1619123"/>
    <lineage>
        <taxon>Bacteria</taxon>
        <taxon>Katanobacteria</taxon>
    </lineage>
</organism>
<reference evidence="3 4" key="1">
    <citation type="journal article" date="2015" name="Nature">
        <title>rRNA introns, odd ribosomes, and small enigmatic genomes across a large radiation of phyla.</title>
        <authorList>
            <person name="Brown C.T."/>
            <person name="Hug L.A."/>
            <person name="Thomas B.C."/>
            <person name="Sharon I."/>
            <person name="Castelle C.J."/>
            <person name="Singh A."/>
            <person name="Wilkins M.J."/>
            <person name="Williams K.H."/>
            <person name="Banfield J.F."/>
        </authorList>
    </citation>
    <scope>NUCLEOTIDE SEQUENCE [LARGE SCALE GENOMIC DNA]</scope>
</reference>
<feature type="domain" description="Glycosyltransferase 2-like" evidence="2">
    <location>
        <begin position="5"/>
        <end position="131"/>
    </location>
</feature>
<dbReference type="InterPro" id="IPR050834">
    <property type="entry name" value="Glycosyltransf_2"/>
</dbReference>
<accession>A0A0G0VR82</accession>
<feature type="transmembrane region" description="Helical" evidence="1">
    <location>
        <begin position="293"/>
        <end position="317"/>
    </location>
</feature>
<evidence type="ECO:0000256" key="1">
    <source>
        <dbReference type="SAM" id="Phobius"/>
    </source>
</evidence>
<keyword evidence="1" id="KW-1133">Transmembrane helix</keyword>
<dbReference type="InterPro" id="IPR029044">
    <property type="entry name" value="Nucleotide-diphossugar_trans"/>
</dbReference>
<dbReference type="PANTHER" id="PTHR43685">
    <property type="entry name" value="GLYCOSYLTRANSFERASE"/>
    <property type="match status" value="1"/>
</dbReference>
<keyword evidence="3" id="KW-0808">Transferase</keyword>
<dbReference type="InterPro" id="IPR001173">
    <property type="entry name" value="Glyco_trans_2-like"/>
</dbReference>
<keyword evidence="1" id="KW-0812">Transmembrane</keyword>
<evidence type="ECO:0000259" key="2">
    <source>
        <dbReference type="Pfam" id="PF00535"/>
    </source>
</evidence>
<gene>
    <name evidence="3" type="ORF">UU55_C0002G0030</name>
</gene>
<dbReference type="SUPFAM" id="SSF53448">
    <property type="entry name" value="Nucleotide-diphospho-sugar transferases"/>
    <property type="match status" value="1"/>
</dbReference>
<dbReference type="Pfam" id="PF00535">
    <property type="entry name" value="Glycos_transf_2"/>
    <property type="match status" value="1"/>
</dbReference>
<comment type="caution">
    <text evidence="3">The sequence shown here is derived from an EMBL/GenBank/DDBJ whole genome shotgun (WGS) entry which is preliminary data.</text>
</comment>
<dbReference type="Proteomes" id="UP000033947">
    <property type="component" value="Unassembled WGS sequence"/>
</dbReference>
<evidence type="ECO:0000313" key="3">
    <source>
        <dbReference type="EMBL" id="KKS03425.1"/>
    </source>
</evidence>